<keyword evidence="2" id="KW-1133">Transmembrane helix</keyword>
<reference evidence="4 5" key="1">
    <citation type="journal article" date="2024" name="Int. J. Syst. Evol. Microbiol.">
        <title>Paenibacillus hexagrammi sp. nov., a novel bacterium isolated from the gut content of Hexagrammos agrammus.</title>
        <authorList>
            <person name="Jung H.K."/>
            <person name="Kim D.G."/>
            <person name="Zin H."/>
            <person name="Park J."/>
            <person name="Jung H."/>
            <person name="Kim Y.O."/>
            <person name="Kong H.J."/>
            <person name="Kim J.W."/>
            <person name="Kim Y.S."/>
        </authorList>
    </citation>
    <scope>NUCLEOTIDE SEQUENCE [LARGE SCALE GENOMIC DNA]</scope>
    <source>
        <strain evidence="4 5">YPD9-1</strain>
    </source>
</reference>
<dbReference type="InterPro" id="IPR050570">
    <property type="entry name" value="Cell_wall_metabolism_enzyme"/>
</dbReference>
<name>A0ABY3SMQ7_9BACL</name>
<keyword evidence="2" id="KW-0472">Membrane</keyword>
<dbReference type="CDD" id="cd12797">
    <property type="entry name" value="M23_peptidase"/>
    <property type="match status" value="1"/>
</dbReference>
<protein>
    <submittedName>
        <fullName evidence="4">Peptidoglycan DD-metalloendopeptidase family protein</fullName>
    </submittedName>
</protein>
<dbReference type="Gene3D" id="2.70.70.10">
    <property type="entry name" value="Glucose Permease (Domain IIA)"/>
    <property type="match status" value="1"/>
</dbReference>
<dbReference type="EMBL" id="CP090978">
    <property type="protein sequence ID" value="UJF34242.1"/>
    <property type="molecule type" value="Genomic_DNA"/>
</dbReference>
<dbReference type="RefSeq" id="WP_235120751.1">
    <property type="nucleotide sequence ID" value="NZ_CP090978.1"/>
</dbReference>
<evidence type="ECO:0000259" key="3">
    <source>
        <dbReference type="Pfam" id="PF01551"/>
    </source>
</evidence>
<feature type="transmembrane region" description="Helical" evidence="2">
    <location>
        <begin position="30"/>
        <end position="52"/>
    </location>
</feature>
<evidence type="ECO:0000256" key="2">
    <source>
        <dbReference type="SAM" id="Phobius"/>
    </source>
</evidence>
<accession>A0ABY3SMQ7</accession>
<feature type="domain" description="M23ase beta-sheet core" evidence="3">
    <location>
        <begin position="228"/>
        <end position="322"/>
    </location>
</feature>
<dbReference type="InterPro" id="IPR011055">
    <property type="entry name" value="Dup_hybrid_motif"/>
</dbReference>
<evidence type="ECO:0000256" key="1">
    <source>
        <dbReference type="SAM" id="Coils"/>
    </source>
</evidence>
<evidence type="ECO:0000313" key="4">
    <source>
        <dbReference type="EMBL" id="UJF34242.1"/>
    </source>
</evidence>
<dbReference type="SUPFAM" id="SSF51261">
    <property type="entry name" value="Duplicated hybrid motif"/>
    <property type="match status" value="1"/>
</dbReference>
<dbReference type="PANTHER" id="PTHR21666:SF270">
    <property type="entry name" value="MUREIN HYDROLASE ACTIVATOR ENVC"/>
    <property type="match status" value="1"/>
</dbReference>
<sequence>MKLKWKPKKLTLVIIPEANQSIVRFRITNLFTYAIATCGSLLLAICLMTYALHLHTSKAASVLKSQLRGEKLQLSAALTSKNQAIEQLQNEVIQLSQQAEQMKAKVEQMKQLEHELKALSLDDASSKEASGASSAVAQAEKLMIGPALGVGGSSKSVSQDDILKLGEQTSASLTALNTEVSKLGLSLAEAKRQQEKLRAIPSIWPTTTKLVTSNYGYRKDPFTAKPSFHAGIDFGAKANEPVFAAADGKVVSTGTDRFHGNNIIVEHTSGLRTWYMHLNKMFVRKGEHVEKGQKIGLVGSTGRSTGPHLHYEILKNGKSVDPKPYLKTVRKEAN</sequence>
<dbReference type="Proteomes" id="UP001649230">
    <property type="component" value="Chromosome"/>
</dbReference>
<evidence type="ECO:0000313" key="5">
    <source>
        <dbReference type="Proteomes" id="UP001649230"/>
    </source>
</evidence>
<dbReference type="Pfam" id="PF01551">
    <property type="entry name" value="Peptidase_M23"/>
    <property type="match status" value="1"/>
</dbReference>
<dbReference type="InterPro" id="IPR016047">
    <property type="entry name" value="M23ase_b-sheet_dom"/>
</dbReference>
<keyword evidence="2" id="KW-0812">Transmembrane</keyword>
<organism evidence="4 5">
    <name type="scientific">Paenibacillus hexagrammi</name>
    <dbReference type="NCBI Taxonomy" id="2908839"/>
    <lineage>
        <taxon>Bacteria</taxon>
        <taxon>Bacillati</taxon>
        <taxon>Bacillota</taxon>
        <taxon>Bacilli</taxon>
        <taxon>Bacillales</taxon>
        <taxon>Paenibacillaceae</taxon>
        <taxon>Paenibacillus</taxon>
    </lineage>
</organism>
<keyword evidence="1" id="KW-0175">Coiled coil</keyword>
<feature type="coiled-coil region" evidence="1">
    <location>
        <begin position="71"/>
        <end position="122"/>
    </location>
</feature>
<dbReference type="PANTHER" id="PTHR21666">
    <property type="entry name" value="PEPTIDASE-RELATED"/>
    <property type="match status" value="1"/>
</dbReference>
<keyword evidence="5" id="KW-1185">Reference proteome</keyword>
<proteinExistence type="predicted"/>
<gene>
    <name evidence="4" type="ORF">L0M14_03140</name>
</gene>